<evidence type="ECO:0000313" key="1">
    <source>
        <dbReference type="EMBL" id="KAK9733024.1"/>
    </source>
</evidence>
<name>A0AAW1LCW5_SAPOF</name>
<proteinExistence type="predicted"/>
<accession>A0AAW1LCW5</accession>
<protein>
    <submittedName>
        <fullName evidence="1">Uncharacterized protein</fullName>
    </submittedName>
</protein>
<organism evidence="1 2">
    <name type="scientific">Saponaria officinalis</name>
    <name type="common">Common soapwort</name>
    <name type="synonym">Lychnis saponaria</name>
    <dbReference type="NCBI Taxonomy" id="3572"/>
    <lineage>
        <taxon>Eukaryota</taxon>
        <taxon>Viridiplantae</taxon>
        <taxon>Streptophyta</taxon>
        <taxon>Embryophyta</taxon>
        <taxon>Tracheophyta</taxon>
        <taxon>Spermatophyta</taxon>
        <taxon>Magnoliopsida</taxon>
        <taxon>eudicotyledons</taxon>
        <taxon>Gunneridae</taxon>
        <taxon>Pentapetalae</taxon>
        <taxon>Caryophyllales</taxon>
        <taxon>Caryophyllaceae</taxon>
        <taxon>Caryophylleae</taxon>
        <taxon>Saponaria</taxon>
    </lineage>
</organism>
<reference evidence="1" key="1">
    <citation type="submission" date="2024-03" db="EMBL/GenBank/DDBJ databases">
        <title>WGS assembly of Saponaria officinalis var. Norfolk2.</title>
        <authorList>
            <person name="Jenkins J."/>
            <person name="Shu S."/>
            <person name="Grimwood J."/>
            <person name="Barry K."/>
            <person name="Goodstein D."/>
            <person name="Schmutz J."/>
            <person name="Leebens-Mack J."/>
            <person name="Osbourn A."/>
        </authorList>
    </citation>
    <scope>NUCLEOTIDE SEQUENCE [LARGE SCALE GENOMIC DNA]</scope>
    <source>
        <strain evidence="1">JIC</strain>
    </source>
</reference>
<keyword evidence="2" id="KW-1185">Reference proteome</keyword>
<sequence>MYVWLLGYLGLDSGIIGGKTKSWNHRHPQFLGRAIGITKLKVITLLTAKSGGGTISLSGWRQKCYGMNSPMKIECIFLLEQAVPQQLDLRADIESGLCYSDSCNKGILDILKSTLHKLSLLNLQLQ</sequence>
<comment type="caution">
    <text evidence="1">The sequence shown here is derived from an EMBL/GenBank/DDBJ whole genome shotgun (WGS) entry which is preliminary data.</text>
</comment>
<gene>
    <name evidence="1" type="ORF">RND81_04G038800</name>
</gene>
<dbReference type="Proteomes" id="UP001443914">
    <property type="component" value="Unassembled WGS sequence"/>
</dbReference>
<dbReference type="EMBL" id="JBDFQZ010000004">
    <property type="protein sequence ID" value="KAK9733024.1"/>
    <property type="molecule type" value="Genomic_DNA"/>
</dbReference>
<evidence type="ECO:0000313" key="2">
    <source>
        <dbReference type="Proteomes" id="UP001443914"/>
    </source>
</evidence>
<dbReference type="AlphaFoldDB" id="A0AAW1LCW5"/>